<dbReference type="Pfam" id="PF00435">
    <property type="entry name" value="Spectrin"/>
    <property type="match status" value="5"/>
</dbReference>
<dbReference type="InterPro" id="IPR018159">
    <property type="entry name" value="Spectrin/alpha-actinin"/>
</dbReference>
<comment type="caution">
    <text evidence="5">The sequence shown here is derived from an EMBL/GenBank/DDBJ whole genome shotgun (WGS) entry which is preliminary data.</text>
</comment>
<proteinExistence type="predicted"/>
<feature type="compositionally biased region" description="Polar residues" evidence="4">
    <location>
        <begin position="926"/>
        <end position="943"/>
    </location>
</feature>
<feature type="compositionally biased region" description="Basic and acidic residues" evidence="4">
    <location>
        <begin position="213"/>
        <end position="240"/>
    </location>
</feature>
<keyword evidence="1" id="KW-0597">Phosphoprotein</keyword>
<reference evidence="5" key="1">
    <citation type="journal article" date="2023" name="Science">
        <title>Genome structures resolve the early diversification of teleost fishes.</title>
        <authorList>
            <person name="Parey E."/>
            <person name="Louis A."/>
            <person name="Montfort J."/>
            <person name="Bouchez O."/>
            <person name="Roques C."/>
            <person name="Iampietro C."/>
            <person name="Lluch J."/>
            <person name="Castinel A."/>
            <person name="Donnadieu C."/>
            <person name="Desvignes T."/>
            <person name="Floi Bucao C."/>
            <person name="Jouanno E."/>
            <person name="Wen M."/>
            <person name="Mejri S."/>
            <person name="Dirks R."/>
            <person name="Jansen H."/>
            <person name="Henkel C."/>
            <person name="Chen W.J."/>
            <person name="Zahm M."/>
            <person name="Cabau C."/>
            <person name="Klopp C."/>
            <person name="Thompson A.W."/>
            <person name="Robinson-Rechavi M."/>
            <person name="Braasch I."/>
            <person name="Lecointre G."/>
            <person name="Bobe J."/>
            <person name="Postlethwait J.H."/>
            <person name="Berthelot C."/>
            <person name="Roest Crollius H."/>
            <person name="Guiguen Y."/>
        </authorList>
    </citation>
    <scope>NUCLEOTIDE SEQUENCE</scope>
    <source>
        <strain evidence="5">NC1722</strain>
    </source>
</reference>
<dbReference type="InterPro" id="IPR035915">
    <property type="entry name" value="Plakin_repeat_sf"/>
</dbReference>
<feature type="compositionally biased region" description="Polar residues" evidence="4">
    <location>
        <begin position="296"/>
        <end position="309"/>
    </location>
</feature>
<sequence>MEDSVKCPCMEGLWRDKGERENAVLLLKAQVEEGGILDVTSGKRYNLDAALEKGLVDEETAFEVLASQFPEQVVSSEQPTGTMFTLREAAAMRSISPQTALRIMERQNLLVGFYDSESGSTVSVSEALELGLITDDLAEKVLHSSSVQGTIIEPDGSTINITAEAVNLKCSDDVNIENLLEDPAISTGQIIESQAGKKVVTVTLDLTDKQFSEKTLETEGGGREEDLECHQREKVLKESSRSTPQTSEHLPGSSVEIVCDVETGRATGHKSDSGGLDESAGGVSRSASDAPLDSDVTVSPGNVSTPSPPSIYSTLRASLDQLVKMKFEGVRGNDMQQVEIQAIEDIMGMIQNFPGSIQDSAIHKEKGLPPRHIDSTSPDLLIDLLKQEALRSDTSKKLGDQGEKLFEEKRLEGKFPADIEQVQLLHIAQAVSSSGNPAMLSDAFRNLGILGGGTAEKWSQKTNSTEKGSAVAAAESGRDPQPSCSTEFTGYPQKQGIHTSLNTEGQKNSKRESKYTTQNYLECVGRLQDHSDLIEDIKNDLEAQGLLSNDIEELQGQLEENESLETQLAALADTLTADLDVAEHLLRSADEYIPTQICQDLAAVFKDLPHAFSNVCKMSADKGCAVAQAVEAEKAHLELSYQDLLSCLQKFSGYVDDNSEIVSNLDIMNMDDLDTLKYRIQQNKEMEKSLSLTQHQLENAAFEVQYFISEHTQNLSPAHSRHLLVTLSATQRAFKELMEVVSTQRHTLELHLQMREEQRQQKTAAEKQREYSEKLQELCDSLTQTENRLIGHQQLAASGDGVGDLQQYQKEHQALQKDVQANANALTEVLSSTRRFLEEHRSKLQPEQVAAIESELVEAKTKARLLSQRAEDSGKELEKVVTTAIKQETEKVAAVEQLEESKNKIEGLLDWISNIGKDREKEGNHTDQTGRQNGNGPSDTSPQVMMAEQDDDDNGNSLSTPDNICIVDGKRRGTQELDLDEQYNRVKARHQEILSQQQELIMATQSAQALLDKQAHTLSPGERDKLQRDVQELRGRYDSELAQAELQAKSMQLVQEELRKFREDCSEFEAWLGQAEGEAGELGAPAGRPNDLAERLERQRSFAEDVISHKGDLRFITVSGQRVLDAARACGRGDPVGSVPQLDDDTSAVCAAVKDRLDLAAGRYKSVHSQCNKLGSNMKDVVDKYRKYEDVARGLETWLCSSEKEAGRQQAEPIAADPQTLQKQLEESKALQAQTSGRQTAMETLRKTADALITAEGDLLNNQDEILETVEDMVERYDGLSKSVSERNEKLQVTLTRSLSVQDGLDETLRWMEGVEKNLQQQHQVALTSAAIGEALCKEAALEQDMLSRQSSMAAMRSKLKTFTETAEPSARPRSRPKWPACRSASRTPTSDKVEQFVAKRLQTLSETEGPGKNVNELSQLMQDTNTELSEHAMDMEVLQKLSNELSQIGPQAGRAQIQGKMDSMANSFKAFTDTVREKEEEVSSCQDQLAQFRAKAGALRKWLDESTETVPAIPASCSEQSLTKTLQRVNALMDEWTAKGIDVQDINTKGPALCSLISVLTSPAKTKMSRKPGSAVTNGSGPGAHTYLTNKELMVVQQGVSYIKEGYDSLGERLRDRAGELTAAVQKVREMRKEADSVAGWLQDMKKTLTSWDAVSMEKDSMKTQMEQQKAFEEDMAQKQDGLEKLRGKLQELIETYPDSQEAAGWKQTLEQTDKVWKEVQGSVEQRRLQLEESSHHMTQFQTAEAQLRQWLSEKELMMGVLGPLSVDPNMLNAQKQQVQILLNEFDSRKPQYEQMNEAARAILSMACKGDLSCEGVKEQQAAVTQKWQGLTGQLGQRSERIDKASGKTACFQGLLKNLADSTANLEARLHGQQALSTQPDAVRRQLEAANETSAQLREERKGLREAESLCAELSALVGEEYLKADLSRQLETVAKPFKQLEERAGQRIEQLNSAFASSQQFHQMSKDFQGWLEERRQEGTLPRPVSARTEALQQSIEEQEVLRRELSQQEEPYSTIVREGEALLQNTEGAEKATLQGQLSALRSSWEEVKRSASEHAEQLQGGLQRALRFEEQARRLGAWAEQCQAKVTAVKLSVDPAHVENSAAQAKAIQRDVDKHRGLVELVNSAADGLLEVANEGRERVREEAASLGRRVDAISEELQQKKEALETLTQGLREYSETRKEAQGQLQGARKQLETQAGLGIQAQSGKNLANMRAQQRTLSSLQAQVDHLKDVAQGLVAAVPDAEGVTDLLLQADSLEKDYGSVRGEVEEQCSALEGKLQGIGRFQDGIREMFTHFSDLDDELDGMSPMGRDRDTLRTQRDAIGGFLAKLRGLMVDAADANDRCKKMLETEASPDLPGLRRDLEALTKQCGKLMDRARGREEQVQATLARVDELYSKLREFTEKLGGAEEREESQGPVGMETEVINQQLEAFKTRAHQSSGPLPGQHVTEHLAVTMESPTVSHCRA</sequence>
<keyword evidence="3" id="KW-0175">Coiled coil</keyword>
<dbReference type="SMART" id="SM00150">
    <property type="entry name" value="SPEC"/>
    <property type="match status" value="12"/>
</dbReference>
<dbReference type="SUPFAM" id="SSF75399">
    <property type="entry name" value="Plakin repeat"/>
    <property type="match status" value="1"/>
</dbReference>
<feature type="coiled-coil region" evidence="3">
    <location>
        <begin position="2141"/>
        <end position="2236"/>
    </location>
</feature>
<dbReference type="InterPro" id="IPR002017">
    <property type="entry name" value="Spectrin_repeat"/>
</dbReference>
<dbReference type="Gene3D" id="3.90.1290.10">
    <property type="entry name" value="Plakin repeat"/>
    <property type="match status" value="1"/>
</dbReference>
<dbReference type="PANTHER" id="PTHR23169">
    <property type="entry name" value="ENVOPLAKIN"/>
    <property type="match status" value="1"/>
</dbReference>
<feature type="region of interest" description="Disordered" evidence="4">
    <location>
        <begin position="213"/>
        <end position="309"/>
    </location>
</feature>
<dbReference type="InterPro" id="IPR001101">
    <property type="entry name" value="Plectin_repeat"/>
</dbReference>
<dbReference type="SUPFAM" id="SSF46966">
    <property type="entry name" value="Spectrin repeat"/>
    <property type="match status" value="11"/>
</dbReference>
<protein>
    <submittedName>
        <fullName evidence="5">Uncharacterized protein</fullName>
    </submittedName>
</protein>
<dbReference type="InterPro" id="IPR043197">
    <property type="entry name" value="Plakin"/>
</dbReference>
<evidence type="ECO:0000256" key="1">
    <source>
        <dbReference type="ARBA" id="ARBA00022553"/>
    </source>
</evidence>
<evidence type="ECO:0000256" key="3">
    <source>
        <dbReference type="SAM" id="Coils"/>
    </source>
</evidence>
<feature type="region of interest" description="Disordered" evidence="4">
    <location>
        <begin position="1362"/>
        <end position="1393"/>
    </location>
</feature>
<evidence type="ECO:0000256" key="4">
    <source>
        <dbReference type="SAM" id="MobiDB-lite"/>
    </source>
</evidence>
<dbReference type="Proteomes" id="UP001221898">
    <property type="component" value="Unassembled WGS sequence"/>
</dbReference>
<keyword evidence="2" id="KW-0677">Repeat</keyword>
<feature type="region of interest" description="Disordered" evidence="4">
    <location>
        <begin position="473"/>
        <end position="513"/>
    </location>
</feature>
<dbReference type="GO" id="GO:0005882">
    <property type="term" value="C:intermediate filament"/>
    <property type="evidence" value="ECO:0007669"/>
    <property type="project" value="TreeGrafter"/>
</dbReference>
<dbReference type="Gene3D" id="1.20.58.60">
    <property type="match status" value="10"/>
</dbReference>
<dbReference type="FunFam" id="1.20.58.60:FF:000093">
    <property type="entry name" value="dystonin isoform X1"/>
    <property type="match status" value="1"/>
</dbReference>
<dbReference type="Pfam" id="PF00681">
    <property type="entry name" value="Plectin"/>
    <property type="match status" value="1"/>
</dbReference>
<dbReference type="SMART" id="SM00250">
    <property type="entry name" value="PLEC"/>
    <property type="match status" value="2"/>
</dbReference>
<dbReference type="GO" id="GO:0045104">
    <property type="term" value="P:intermediate filament cytoskeleton organization"/>
    <property type="evidence" value="ECO:0007669"/>
    <property type="project" value="InterPro"/>
</dbReference>
<dbReference type="GO" id="GO:0005198">
    <property type="term" value="F:structural molecule activity"/>
    <property type="evidence" value="ECO:0007669"/>
    <property type="project" value="TreeGrafter"/>
</dbReference>
<feature type="region of interest" description="Disordered" evidence="4">
    <location>
        <begin position="918"/>
        <end position="965"/>
    </location>
</feature>
<dbReference type="GO" id="GO:0042060">
    <property type="term" value="P:wound healing"/>
    <property type="evidence" value="ECO:0007669"/>
    <property type="project" value="TreeGrafter"/>
</dbReference>
<evidence type="ECO:0000256" key="2">
    <source>
        <dbReference type="ARBA" id="ARBA00022737"/>
    </source>
</evidence>
<evidence type="ECO:0000313" key="5">
    <source>
        <dbReference type="EMBL" id="KAJ8377715.1"/>
    </source>
</evidence>
<feature type="coiled-coil region" evidence="3">
    <location>
        <begin position="748"/>
        <end position="825"/>
    </location>
</feature>
<evidence type="ECO:0000313" key="6">
    <source>
        <dbReference type="Proteomes" id="UP001221898"/>
    </source>
</evidence>
<feature type="coiled-coil region" evidence="3">
    <location>
        <begin position="1677"/>
        <end position="1704"/>
    </location>
</feature>
<dbReference type="PANTHER" id="PTHR23169:SF24">
    <property type="entry name" value="DYSTONIN"/>
    <property type="match status" value="1"/>
</dbReference>
<dbReference type="GO" id="GO:0016020">
    <property type="term" value="C:membrane"/>
    <property type="evidence" value="ECO:0007669"/>
    <property type="project" value="TreeGrafter"/>
</dbReference>
<dbReference type="EMBL" id="JAINUG010000342">
    <property type="protein sequence ID" value="KAJ8377715.1"/>
    <property type="molecule type" value="Genomic_DNA"/>
</dbReference>
<name>A0AAD7RD33_9TELE</name>
<feature type="coiled-coil region" evidence="3">
    <location>
        <begin position="547"/>
        <end position="574"/>
    </location>
</feature>
<feature type="compositionally biased region" description="Polar residues" evidence="4">
    <location>
        <begin position="496"/>
        <end position="506"/>
    </location>
</feature>
<keyword evidence="6" id="KW-1185">Reference proteome</keyword>
<organism evidence="5 6">
    <name type="scientific">Aldrovandia affinis</name>
    <dbReference type="NCBI Taxonomy" id="143900"/>
    <lineage>
        <taxon>Eukaryota</taxon>
        <taxon>Metazoa</taxon>
        <taxon>Chordata</taxon>
        <taxon>Craniata</taxon>
        <taxon>Vertebrata</taxon>
        <taxon>Euteleostomi</taxon>
        <taxon>Actinopterygii</taxon>
        <taxon>Neopterygii</taxon>
        <taxon>Teleostei</taxon>
        <taxon>Notacanthiformes</taxon>
        <taxon>Halosauridae</taxon>
        <taxon>Aldrovandia</taxon>
    </lineage>
</organism>
<dbReference type="CDD" id="cd00176">
    <property type="entry name" value="SPEC"/>
    <property type="match status" value="4"/>
</dbReference>
<gene>
    <name evidence="5" type="ORF">AAFF_G00254490</name>
</gene>
<dbReference type="GO" id="GO:0005737">
    <property type="term" value="C:cytoplasm"/>
    <property type="evidence" value="ECO:0007669"/>
    <property type="project" value="TreeGrafter"/>
</dbReference>
<accession>A0AAD7RD33</accession>